<accession>D2HXZ0</accession>
<dbReference type="InParanoid" id="D2HXZ0"/>
<evidence type="ECO:0000256" key="1">
    <source>
        <dbReference type="SAM" id="MobiDB-lite"/>
    </source>
</evidence>
<organism evidence="2">
    <name type="scientific">Ailuropoda melanoleuca</name>
    <name type="common">Giant panda</name>
    <dbReference type="NCBI Taxonomy" id="9646"/>
    <lineage>
        <taxon>Eukaryota</taxon>
        <taxon>Metazoa</taxon>
        <taxon>Chordata</taxon>
        <taxon>Craniata</taxon>
        <taxon>Vertebrata</taxon>
        <taxon>Euteleostomi</taxon>
        <taxon>Mammalia</taxon>
        <taxon>Eutheria</taxon>
        <taxon>Laurasiatheria</taxon>
        <taxon>Carnivora</taxon>
        <taxon>Caniformia</taxon>
        <taxon>Ursidae</taxon>
        <taxon>Ailuropoda</taxon>
    </lineage>
</organism>
<evidence type="ECO:0000313" key="2">
    <source>
        <dbReference type="EMBL" id="EFB29678.1"/>
    </source>
</evidence>
<dbReference type="AlphaFoldDB" id="D2HXZ0"/>
<feature type="region of interest" description="Disordered" evidence="1">
    <location>
        <begin position="96"/>
        <end position="126"/>
    </location>
</feature>
<dbReference type="EMBL" id="GL193661">
    <property type="protein sequence ID" value="EFB29678.1"/>
    <property type="molecule type" value="Genomic_DNA"/>
</dbReference>
<gene>
    <name evidence="2" type="ORF">PANDA_017538</name>
</gene>
<name>D2HXZ0_AILME</name>
<proteinExistence type="predicted"/>
<reference evidence="2" key="1">
    <citation type="journal article" date="2010" name="Nature">
        <title>The sequence and de novo assembly of the giant panda genome.</title>
        <authorList>
            <person name="Li R."/>
            <person name="Fan W."/>
            <person name="Tian G."/>
            <person name="Zhu H."/>
            <person name="He L."/>
            <person name="Cai J."/>
            <person name="Huang Q."/>
            <person name="Cai Q."/>
            <person name="Li B."/>
            <person name="Bai Y."/>
            <person name="Zhang Z."/>
            <person name="Zhang Y."/>
            <person name="Wang W."/>
            <person name="Li J."/>
            <person name="Wei F."/>
            <person name="Li H."/>
            <person name="Jian M."/>
            <person name="Li J."/>
            <person name="Zhang Z."/>
            <person name="Nielsen R."/>
            <person name="Li D."/>
            <person name="Gu W."/>
            <person name="Yang Z."/>
            <person name="Xuan Z."/>
            <person name="Ryder O.A."/>
            <person name="Leung F.C."/>
            <person name="Zhou Y."/>
            <person name="Cao J."/>
            <person name="Sun X."/>
            <person name="Fu Y."/>
            <person name="Fang X."/>
            <person name="Guo X."/>
            <person name="Wang B."/>
            <person name="Hou R."/>
            <person name="Shen F."/>
            <person name="Mu B."/>
            <person name="Ni P."/>
            <person name="Lin R."/>
            <person name="Qian W."/>
            <person name="Wang G."/>
            <person name="Yu C."/>
            <person name="Nie W."/>
            <person name="Wang J."/>
            <person name="Wu Z."/>
            <person name="Liang H."/>
            <person name="Min J."/>
            <person name="Wu Q."/>
            <person name="Cheng S."/>
            <person name="Ruan J."/>
            <person name="Wang M."/>
            <person name="Shi Z."/>
            <person name="Wen M."/>
            <person name="Liu B."/>
            <person name="Ren X."/>
            <person name="Zheng H."/>
            <person name="Dong D."/>
            <person name="Cook K."/>
            <person name="Shan G."/>
            <person name="Zhang H."/>
            <person name="Kosiol C."/>
            <person name="Xie X."/>
            <person name="Lu Z."/>
            <person name="Zheng H."/>
            <person name="Li Y."/>
            <person name="Steiner C.C."/>
            <person name="Lam T.T."/>
            <person name="Lin S."/>
            <person name="Zhang Q."/>
            <person name="Li G."/>
            <person name="Tian J."/>
            <person name="Gong T."/>
            <person name="Liu H."/>
            <person name="Zhang D."/>
            <person name="Fang L."/>
            <person name="Ye C."/>
            <person name="Zhang J."/>
            <person name="Hu W."/>
            <person name="Xu A."/>
            <person name="Ren Y."/>
            <person name="Zhang G."/>
            <person name="Bruford M.W."/>
            <person name="Li Q."/>
            <person name="Ma L."/>
            <person name="Guo Y."/>
            <person name="An N."/>
            <person name="Hu Y."/>
            <person name="Zheng Y."/>
            <person name="Shi Y."/>
            <person name="Li Z."/>
            <person name="Liu Q."/>
            <person name="Chen Y."/>
            <person name="Zhao J."/>
            <person name="Qu N."/>
            <person name="Zhao S."/>
            <person name="Tian F."/>
            <person name="Wang X."/>
            <person name="Wang H."/>
            <person name="Xu L."/>
            <person name="Liu X."/>
            <person name="Vinar T."/>
            <person name="Wang Y."/>
            <person name="Lam T.W."/>
            <person name="Yiu S.M."/>
            <person name="Liu S."/>
            <person name="Zhang H."/>
            <person name="Li D."/>
            <person name="Huang Y."/>
            <person name="Wang X."/>
            <person name="Yang G."/>
            <person name="Jiang Z."/>
            <person name="Wang J."/>
            <person name="Qin N."/>
            <person name="Li L."/>
            <person name="Li J."/>
            <person name="Bolund L."/>
            <person name="Kristiansen K."/>
            <person name="Wong G.K."/>
            <person name="Olson M."/>
            <person name="Zhang X."/>
            <person name="Li S."/>
            <person name="Yang H."/>
            <person name="Wang J."/>
            <person name="Wang J."/>
        </authorList>
    </citation>
    <scope>NUCLEOTIDE SEQUENCE [LARGE SCALE GENOMIC DNA]</scope>
</reference>
<sequence length="126" mass="14149">MDGQRKWFLKIKSTPGGDAVKVVEMTTKDLEYYINFFDKVLTICERIEGSSTAGKMLSISLAFYRAIIRERKSQLVWKTSLLSHLKKLPQVPKPSATAALISQPPSTLRQDPPPAKRIQLAESSDD</sequence>
<protein>
    <submittedName>
        <fullName evidence="2">Uncharacterized protein</fullName>
    </submittedName>
</protein>
<feature type="non-terminal residue" evidence="2">
    <location>
        <position position="126"/>
    </location>
</feature>